<accession>A0A9P0DFM2</accession>
<dbReference type="GO" id="GO:0042742">
    <property type="term" value="P:defense response to bacterium"/>
    <property type="evidence" value="ECO:0007669"/>
    <property type="project" value="UniProtKB-KW"/>
</dbReference>
<dbReference type="Proteomes" id="UP001153712">
    <property type="component" value="Chromosome 1"/>
</dbReference>
<organism evidence="9 10">
    <name type="scientific">Phyllotreta striolata</name>
    <name type="common">Striped flea beetle</name>
    <name type="synonym">Crioceris striolata</name>
    <dbReference type="NCBI Taxonomy" id="444603"/>
    <lineage>
        <taxon>Eukaryota</taxon>
        <taxon>Metazoa</taxon>
        <taxon>Ecdysozoa</taxon>
        <taxon>Arthropoda</taxon>
        <taxon>Hexapoda</taxon>
        <taxon>Insecta</taxon>
        <taxon>Pterygota</taxon>
        <taxon>Neoptera</taxon>
        <taxon>Endopterygota</taxon>
        <taxon>Coleoptera</taxon>
        <taxon>Polyphaga</taxon>
        <taxon>Cucujiformia</taxon>
        <taxon>Chrysomeloidea</taxon>
        <taxon>Chrysomelidae</taxon>
        <taxon>Galerucinae</taxon>
        <taxon>Alticini</taxon>
        <taxon>Phyllotreta</taxon>
    </lineage>
</organism>
<evidence type="ECO:0000256" key="3">
    <source>
        <dbReference type="ARBA" id="ARBA00012732"/>
    </source>
</evidence>
<keyword evidence="6" id="KW-0378">Hydrolase</keyword>
<dbReference type="GO" id="GO:0031640">
    <property type="term" value="P:killing of cells of another organism"/>
    <property type="evidence" value="ECO:0007669"/>
    <property type="project" value="UniProtKB-KW"/>
</dbReference>
<evidence type="ECO:0000256" key="7">
    <source>
        <dbReference type="RuleBase" id="RU004440"/>
    </source>
</evidence>
<keyword evidence="4" id="KW-0081">Bacteriolytic enzyme</keyword>
<dbReference type="SMART" id="SM00263">
    <property type="entry name" value="LYZ1"/>
    <property type="match status" value="1"/>
</dbReference>
<feature type="domain" description="Glycosyl hydrolases family 22 (GH22)" evidence="8">
    <location>
        <begin position="96"/>
        <end position="114"/>
    </location>
</feature>
<dbReference type="InterPro" id="IPR019799">
    <property type="entry name" value="Glyco_hydro_22_CS"/>
</dbReference>
<dbReference type="InterPro" id="IPR001916">
    <property type="entry name" value="Glyco_hydro_22"/>
</dbReference>
<name>A0A9P0DFM2_PHYSR</name>
<gene>
    <name evidence="9" type="ORF">PHYEVI_LOCUS73</name>
</gene>
<dbReference type="CDD" id="cd16899">
    <property type="entry name" value="LYZ_C_invert"/>
    <property type="match status" value="1"/>
</dbReference>
<dbReference type="OrthoDB" id="17373at2759"/>
<comment type="similarity">
    <text evidence="2 7">Belongs to the glycosyl hydrolase 22 family.</text>
</comment>
<comment type="catalytic activity">
    <reaction evidence="1">
        <text>Hydrolysis of (1-&gt;4)-beta-linkages between N-acetylmuramic acid and N-acetyl-D-glucosamine residues in a peptidoglycan and between N-acetyl-D-glucosamine residues in chitodextrins.</text>
        <dbReference type="EC" id="3.2.1.17"/>
    </reaction>
</comment>
<evidence type="ECO:0000256" key="6">
    <source>
        <dbReference type="ARBA" id="ARBA00023295"/>
    </source>
</evidence>
<protein>
    <recommendedName>
        <fullName evidence="3">lysozyme</fullName>
        <ecNumber evidence="3">3.2.1.17</ecNumber>
    </recommendedName>
</protein>
<dbReference type="Gene3D" id="1.10.530.10">
    <property type="match status" value="1"/>
</dbReference>
<dbReference type="InterPro" id="IPR023346">
    <property type="entry name" value="Lysozyme-like_dom_sf"/>
</dbReference>
<evidence type="ECO:0000256" key="5">
    <source>
        <dbReference type="ARBA" id="ARBA00023157"/>
    </source>
</evidence>
<dbReference type="Pfam" id="PF00062">
    <property type="entry name" value="Lys"/>
    <property type="match status" value="1"/>
</dbReference>
<evidence type="ECO:0000313" key="9">
    <source>
        <dbReference type="EMBL" id="CAH1137631.1"/>
    </source>
</evidence>
<dbReference type="EMBL" id="OU900094">
    <property type="protein sequence ID" value="CAH1137631.1"/>
    <property type="molecule type" value="Genomic_DNA"/>
</dbReference>
<proteinExistence type="inferred from homology"/>
<reference evidence="9" key="1">
    <citation type="submission" date="2022-01" db="EMBL/GenBank/DDBJ databases">
        <authorList>
            <person name="King R."/>
        </authorList>
    </citation>
    <scope>NUCLEOTIDE SEQUENCE</scope>
</reference>
<dbReference type="GO" id="GO:0003796">
    <property type="term" value="F:lysozyme activity"/>
    <property type="evidence" value="ECO:0007669"/>
    <property type="project" value="UniProtKB-EC"/>
</dbReference>
<dbReference type="PANTHER" id="PTHR11407:SF63">
    <property type="entry name" value="LYSOZYME C"/>
    <property type="match status" value="1"/>
</dbReference>
<evidence type="ECO:0000256" key="2">
    <source>
        <dbReference type="ARBA" id="ARBA00010859"/>
    </source>
</evidence>
<keyword evidence="4" id="KW-0929">Antimicrobial</keyword>
<dbReference type="PROSITE" id="PS00128">
    <property type="entry name" value="GLYCOSYL_HYDROL_F22_1"/>
    <property type="match status" value="1"/>
</dbReference>
<evidence type="ECO:0000256" key="1">
    <source>
        <dbReference type="ARBA" id="ARBA00000632"/>
    </source>
</evidence>
<dbReference type="EC" id="3.2.1.17" evidence="3"/>
<evidence type="ECO:0000256" key="4">
    <source>
        <dbReference type="ARBA" id="ARBA00022638"/>
    </source>
</evidence>
<evidence type="ECO:0000313" key="10">
    <source>
        <dbReference type="Proteomes" id="UP001153712"/>
    </source>
</evidence>
<dbReference type="SUPFAM" id="SSF53955">
    <property type="entry name" value="Lysozyme-like"/>
    <property type="match status" value="1"/>
</dbReference>
<sequence>MQKRLFRSNMIGKLTLVCAFLYIFSVSGKKYDRCQLAHELLDKYKFPKDQISTWICIVEHESQFDTNAYNSDTKDHGLFQISELYWCEPPAHPNGCHVQCSALHDDNIDDDVRCVKQVFEETQRLKNNGFEAWTTYPKYCKGNTASYIQGCNI</sequence>
<keyword evidence="5" id="KW-1015">Disulfide bond</keyword>
<dbReference type="AlphaFoldDB" id="A0A9P0DFM2"/>
<keyword evidence="10" id="KW-1185">Reference proteome</keyword>
<dbReference type="PANTHER" id="PTHR11407">
    <property type="entry name" value="LYSOZYME C"/>
    <property type="match status" value="1"/>
</dbReference>
<evidence type="ECO:0000259" key="8">
    <source>
        <dbReference type="PROSITE" id="PS00128"/>
    </source>
</evidence>
<dbReference type="FunFam" id="1.10.530.10:FF:000001">
    <property type="entry name" value="Lysozyme C"/>
    <property type="match status" value="1"/>
</dbReference>
<keyword evidence="6" id="KW-0326">Glycosidase</keyword>
<dbReference type="PRINTS" id="PR00135">
    <property type="entry name" value="LYZLACT"/>
</dbReference>